<feature type="chain" id="PRO_5036496054" evidence="2">
    <location>
        <begin position="24"/>
        <end position="178"/>
    </location>
</feature>
<evidence type="ECO:0000256" key="2">
    <source>
        <dbReference type="SAM" id="SignalP"/>
    </source>
</evidence>
<dbReference type="Proteomes" id="UP000887116">
    <property type="component" value="Unassembled WGS sequence"/>
</dbReference>
<evidence type="ECO:0000313" key="3">
    <source>
        <dbReference type="EMBL" id="GFR15742.1"/>
    </source>
</evidence>
<evidence type="ECO:0000313" key="4">
    <source>
        <dbReference type="Proteomes" id="UP000887116"/>
    </source>
</evidence>
<keyword evidence="2" id="KW-0732">Signal</keyword>
<dbReference type="EMBL" id="BMAO01007411">
    <property type="protein sequence ID" value="GFR15742.1"/>
    <property type="molecule type" value="Genomic_DNA"/>
</dbReference>
<dbReference type="AlphaFoldDB" id="A0A8X6LPB4"/>
<keyword evidence="4" id="KW-1185">Reference proteome</keyword>
<organism evidence="3 4">
    <name type="scientific">Trichonephila clavata</name>
    <name type="common">Joro spider</name>
    <name type="synonym">Nephila clavata</name>
    <dbReference type="NCBI Taxonomy" id="2740835"/>
    <lineage>
        <taxon>Eukaryota</taxon>
        <taxon>Metazoa</taxon>
        <taxon>Ecdysozoa</taxon>
        <taxon>Arthropoda</taxon>
        <taxon>Chelicerata</taxon>
        <taxon>Arachnida</taxon>
        <taxon>Araneae</taxon>
        <taxon>Araneomorphae</taxon>
        <taxon>Entelegynae</taxon>
        <taxon>Araneoidea</taxon>
        <taxon>Nephilidae</taxon>
        <taxon>Trichonephila</taxon>
    </lineage>
</organism>
<reference evidence="3" key="1">
    <citation type="submission" date="2020-07" db="EMBL/GenBank/DDBJ databases">
        <title>Multicomponent nature underlies the extraordinary mechanical properties of spider dragline silk.</title>
        <authorList>
            <person name="Kono N."/>
            <person name="Nakamura H."/>
            <person name="Mori M."/>
            <person name="Yoshida Y."/>
            <person name="Ohtoshi R."/>
            <person name="Malay A.D."/>
            <person name="Moran D.A.P."/>
            <person name="Tomita M."/>
            <person name="Numata K."/>
            <person name="Arakawa K."/>
        </authorList>
    </citation>
    <scope>NUCLEOTIDE SEQUENCE</scope>
</reference>
<name>A0A8X6LPB4_TRICU</name>
<accession>A0A8X6LPB4</accession>
<feature type="compositionally biased region" description="Low complexity" evidence="1">
    <location>
        <begin position="26"/>
        <end position="44"/>
    </location>
</feature>
<dbReference type="OrthoDB" id="10393254at2759"/>
<feature type="signal peptide" evidence="2">
    <location>
        <begin position="1"/>
        <end position="23"/>
    </location>
</feature>
<feature type="region of interest" description="Disordered" evidence="1">
    <location>
        <begin position="26"/>
        <end position="58"/>
    </location>
</feature>
<protein>
    <submittedName>
        <fullName evidence="3">Uncharacterized protein</fullName>
    </submittedName>
</protein>
<proteinExistence type="predicted"/>
<gene>
    <name evidence="3" type="ORF">TNCT_583901</name>
</gene>
<comment type="caution">
    <text evidence="3">The sequence shown here is derived from an EMBL/GenBank/DDBJ whole genome shotgun (WGS) entry which is preliminary data.</text>
</comment>
<evidence type="ECO:0000256" key="1">
    <source>
        <dbReference type="SAM" id="MobiDB-lite"/>
    </source>
</evidence>
<sequence>MALHRFLTVSICFLVFLLATIQGQSSTTTTGSSTVASTTGSSNVTGGGGNKTGPSNKTGIPYKGSLRFQLSAKSLNFSTSLNVTFNGTVGNPKGDKINITVASPKLNKTTSFEVQPFVLDKRGKPLNPKNSNKDYYEQLQNNEYFNEWNTYETYRNASKGNSSGKPAEKVGVICFKLP</sequence>